<dbReference type="InterPro" id="IPR036291">
    <property type="entry name" value="NAD(P)-bd_dom_sf"/>
</dbReference>
<dbReference type="InterPro" id="IPR001753">
    <property type="entry name" value="Enoyl-CoA_hydra/iso"/>
</dbReference>
<dbReference type="EMBL" id="OC914836">
    <property type="protein sequence ID" value="CAD7636590.1"/>
    <property type="molecule type" value="Genomic_DNA"/>
</dbReference>
<reference evidence="2" key="1">
    <citation type="submission" date="2020-11" db="EMBL/GenBank/DDBJ databases">
        <authorList>
            <person name="Tran Van P."/>
        </authorList>
    </citation>
    <scope>NUCLEOTIDE SEQUENCE</scope>
</reference>
<dbReference type="PANTHER" id="PTHR43580">
    <property type="entry name" value="OXIDOREDUCTASE GLYR1-RELATED"/>
    <property type="match status" value="1"/>
</dbReference>
<dbReference type="GO" id="GO:0050661">
    <property type="term" value="F:NADP binding"/>
    <property type="evidence" value="ECO:0007669"/>
    <property type="project" value="InterPro"/>
</dbReference>
<gene>
    <name evidence="2" type="ORF">ONB1V03_LOCUS288</name>
</gene>
<dbReference type="OrthoDB" id="410701at2759"/>
<dbReference type="CDD" id="cd06558">
    <property type="entry name" value="crotonase-like"/>
    <property type="match status" value="1"/>
</dbReference>
<evidence type="ECO:0000313" key="2">
    <source>
        <dbReference type="EMBL" id="CAD7636590.1"/>
    </source>
</evidence>
<dbReference type="SUPFAM" id="SSF51735">
    <property type="entry name" value="NAD(P)-binding Rossmann-fold domains"/>
    <property type="match status" value="1"/>
</dbReference>
<dbReference type="InterPro" id="IPR006115">
    <property type="entry name" value="6PGDH_NADP-bd"/>
</dbReference>
<dbReference type="InterPro" id="IPR029045">
    <property type="entry name" value="ClpP/crotonase-like_dom_sf"/>
</dbReference>
<accession>A0A7R9Q8M6</accession>
<proteinExistence type="predicted"/>
<dbReference type="AlphaFoldDB" id="A0A7R9Q8M6"/>
<feature type="domain" description="6-phosphogluconate dehydrogenase NADP-binding" evidence="1">
    <location>
        <begin position="159"/>
        <end position="296"/>
    </location>
</feature>
<evidence type="ECO:0000259" key="1">
    <source>
        <dbReference type="Pfam" id="PF03446"/>
    </source>
</evidence>
<dbReference type="Pfam" id="PF00378">
    <property type="entry name" value="ECH_1"/>
    <property type="match status" value="1"/>
</dbReference>
<dbReference type="EMBL" id="CAJPVJ010000011">
    <property type="protein sequence ID" value="CAG2157826.1"/>
    <property type="molecule type" value="Genomic_DNA"/>
</dbReference>
<dbReference type="Pfam" id="PF03446">
    <property type="entry name" value="NAD_binding_2"/>
    <property type="match status" value="1"/>
</dbReference>
<dbReference type="Gene3D" id="3.30.300.220">
    <property type="match status" value="1"/>
</dbReference>
<dbReference type="InterPro" id="IPR051265">
    <property type="entry name" value="HIBADH-related_NP60_sf"/>
</dbReference>
<evidence type="ECO:0000313" key="3">
    <source>
        <dbReference type="Proteomes" id="UP000728032"/>
    </source>
</evidence>
<keyword evidence="3" id="KW-1185">Reference proteome</keyword>
<dbReference type="PANTHER" id="PTHR43580:SF9">
    <property type="entry name" value="GLYOXYLATE_SUCCINIC SEMIALDEHYDE REDUCTASE 1"/>
    <property type="match status" value="1"/>
</dbReference>
<dbReference type="Gene3D" id="3.40.50.720">
    <property type="entry name" value="NAD(P)-binding Rossmann-like Domain"/>
    <property type="match status" value="1"/>
</dbReference>
<protein>
    <recommendedName>
        <fullName evidence="1">6-phosphogluconate dehydrogenase NADP-binding domain-containing protein</fullName>
    </recommendedName>
</protein>
<name>A0A7R9Q8M6_9ACAR</name>
<dbReference type="Gene3D" id="3.90.226.10">
    <property type="entry name" value="2-enoyl-CoA Hydratase, Chain A, domain 1"/>
    <property type="match status" value="1"/>
</dbReference>
<sequence length="314" mass="34336">MSFALLRELVSVAQQIKKDRSIRVVILTGEANVFSAGMQLALAADIRIAHPETKMSIMESRWGLVPDMGLTRSIKGVIGIDLAKELTLTARIFDGNYAKDIGLVTHVDDSPLAKAQAIAEEMLQRSPDALMAAKRVLDAMEHQPQKSLRLEKIWQLKLLLGMGLMGSRMATRLIQAGLHVAVWNRTASACDALIDLGAHPLQLENIAKYPIILSCLADDKAVQLVYEHIEPYLQAKQVIVDFSSLSVDKTKQLAESATTKQVIWIDSPVSGGTAGAENGTLVIFAGGNAEKFLWLNMHLGNYKAIKTTDLLSRI</sequence>
<dbReference type="Proteomes" id="UP000728032">
    <property type="component" value="Unassembled WGS sequence"/>
</dbReference>
<dbReference type="SUPFAM" id="SSF52096">
    <property type="entry name" value="ClpP/crotonase"/>
    <property type="match status" value="1"/>
</dbReference>
<organism evidence="2">
    <name type="scientific">Oppiella nova</name>
    <dbReference type="NCBI Taxonomy" id="334625"/>
    <lineage>
        <taxon>Eukaryota</taxon>
        <taxon>Metazoa</taxon>
        <taxon>Ecdysozoa</taxon>
        <taxon>Arthropoda</taxon>
        <taxon>Chelicerata</taxon>
        <taxon>Arachnida</taxon>
        <taxon>Acari</taxon>
        <taxon>Acariformes</taxon>
        <taxon>Sarcoptiformes</taxon>
        <taxon>Oribatida</taxon>
        <taxon>Brachypylina</taxon>
        <taxon>Oppioidea</taxon>
        <taxon>Oppiidae</taxon>
        <taxon>Oppiella</taxon>
    </lineage>
</organism>